<reference evidence="2 3" key="1">
    <citation type="submission" date="2019-09" db="EMBL/GenBank/DDBJ databases">
        <title>Wenzhouxiangella sp. Genome sequencing and assembly.</title>
        <authorList>
            <person name="Zhang R."/>
        </authorList>
    </citation>
    <scope>NUCLEOTIDE SEQUENCE [LARGE SCALE GENOMIC DNA]</scope>
    <source>
        <strain evidence="2 3">W260</strain>
    </source>
</reference>
<feature type="signal peptide" evidence="1">
    <location>
        <begin position="1"/>
        <end position="22"/>
    </location>
</feature>
<feature type="chain" id="PRO_5024413809" evidence="1">
    <location>
        <begin position="23"/>
        <end position="817"/>
    </location>
</feature>
<keyword evidence="3" id="KW-1185">Reference proteome</keyword>
<dbReference type="RefSeq" id="WP_150863606.1">
    <property type="nucleotide sequence ID" value="NZ_VYXP01000004.1"/>
</dbReference>
<organism evidence="2 3">
    <name type="scientific">Marinihelvus fidelis</name>
    <dbReference type="NCBI Taxonomy" id="2613842"/>
    <lineage>
        <taxon>Bacteria</taxon>
        <taxon>Pseudomonadati</taxon>
        <taxon>Pseudomonadota</taxon>
        <taxon>Gammaproteobacteria</taxon>
        <taxon>Chromatiales</taxon>
        <taxon>Wenzhouxiangellaceae</taxon>
        <taxon>Marinihelvus</taxon>
    </lineage>
</organism>
<accession>A0A5N0TD84</accession>
<dbReference type="InterPro" id="IPR024079">
    <property type="entry name" value="MetalloPept_cat_dom_sf"/>
</dbReference>
<dbReference type="Gene3D" id="3.40.390.10">
    <property type="entry name" value="Collagenase (Catalytic Domain)"/>
    <property type="match status" value="1"/>
</dbReference>
<gene>
    <name evidence="2" type="ORF">F3N42_06445</name>
</gene>
<name>A0A5N0TD84_9GAMM</name>
<protein>
    <submittedName>
        <fullName evidence="2">Uncharacterized protein</fullName>
    </submittedName>
</protein>
<sequence>MKRTSIKIAIGLALAATGSAQAAGPLYLWQGGETPTPYKWDTSNGPIPVYTDGGPADANGVPTFTFDYNGEFAFLTIERANEITAFAFNEWNSVSMSTFDAQIAGTIESVTGIADVTGANATEIYDQENGYGFFVNYDTDGSILEDYFGVSRDGVLGIAFPEWADEATGEITEATAVINGWYVYDTDTEGNMMAGVFTHEFGHAINLSHTQVNGDLAYAPAYANRTAGPRTCEDLPVIEYYQQIETMFPFISNGSPAAEAQSEISVTDDKVAISNLYPTAEYATELGSISGVLRLKDGQTEYSGVNVIARNVNNPFFDAVSAQAGDQTQGLVGPDGRFTINGLTPGESYVLYINEIWQGGFPTTPQPIVSQAEYWNEAESNDPATDDVCDATPIVAEAGVTKTADITFNGYLDGIQYTPIVSAFLTDMAKNGRSSAGQAGTTAFKWDAIHGFKVLGEDIVGGNVKTNRNGKVLTVMHDRNGNGIGEAALFRFKGESLKGEIQHLGDLNGNTCGGTGQSGTNASYPWDVDAAGHTVVGTAYVDTDGDGGCSTYAKQEVVPFIWTHGKDGGMRQLDNSGIPRATSWARAHAVSGNGKVVLGNNGGSAALAWVEEGPVKVLYGGEYSAREATAVSYDGTKVALDTFNKGPVLWNPYTEEYTEIGSLTWCVDLPYNHFFLGNLCEQGFTPEEIEAAVGPIAVLPIDMNDDGTVIVGRAGSLFTGTVGGLYVEGLGWMSLAKFFEKQGVAEAFDFPMDNPLSVDGDGNKLVGGLAGAQMSWYVDMSEVFVCEDGKDVSTTFPGGLVNKVQNGAEIGRCAFID</sequence>
<dbReference type="SUPFAM" id="SSF55486">
    <property type="entry name" value="Metalloproteases ('zincins'), catalytic domain"/>
    <property type="match status" value="1"/>
</dbReference>
<dbReference type="Proteomes" id="UP000325372">
    <property type="component" value="Unassembled WGS sequence"/>
</dbReference>
<dbReference type="GO" id="GO:0008237">
    <property type="term" value="F:metallopeptidase activity"/>
    <property type="evidence" value="ECO:0007669"/>
    <property type="project" value="InterPro"/>
</dbReference>
<evidence type="ECO:0000313" key="3">
    <source>
        <dbReference type="Proteomes" id="UP000325372"/>
    </source>
</evidence>
<evidence type="ECO:0000313" key="2">
    <source>
        <dbReference type="EMBL" id="KAA9131816.1"/>
    </source>
</evidence>
<comment type="caution">
    <text evidence="2">The sequence shown here is derived from an EMBL/GenBank/DDBJ whole genome shotgun (WGS) entry which is preliminary data.</text>
</comment>
<evidence type="ECO:0000256" key="1">
    <source>
        <dbReference type="SAM" id="SignalP"/>
    </source>
</evidence>
<dbReference type="EMBL" id="VYXP01000004">
    <property type="protein sequence ID" value="KAA9131816.1"/>
    <property type="molecule type" value="Genomic_DNA"/>
</dbReference>
<keyword evidence="1" id="KW-0732">Signal</keyword>
<dbReference type="AlphaFoldDB" id="A0A5N0TD84"/>
<proteinExistence type="predicted"/>